<dbReference type="EMBL" id="JBIGIA010000012">
    <property type="protein sequence ID" value="MFG6458449.1"/>
    <property type="molecule type" value="Genomic_DNA"/>
</dbReference>
<protein>
    <submittedName>
        <fullName evidence="2">DUF6985 domain-containing protein</fullName>
    </submittedName>
</protein>
<dbReference type="Proteomes" id="UP001606305">
    <property type="component" value="Unassembled WGS sequence"/>
</dbReference>
<accession>A0ABW7G907</accession>
<feature type="domain" description="DUF6985" evidence="1">
    <location>
        <begin position="40"/>
        <end position="190"/>
    </location>
</feature>
<evidence type="ECO:0000313" key="2">
    <source>
        <dbReference type="EMBL" id="MFG6458449.1"/>
    </source>
</evidence>
<dbReference type="InterPro" id="IPR054254">
    <property type="entry name" value="DUF6985"/>
</dbReference>
<gene>
    <name evidence="2" type="ORF">ACG00X_16540</name>
</gene>
<evidence type="ECO:0000259" key="1">
    <source>
        <dbReference type="Pfam" id="PF22481"/>
    </source>
</evidence>
<keyword evidence="3" id="KW-1185">Reference proteome</keyword>
<comment type="caution">
    <text evidence="2">The sequence shown here is derived from an EMBL/GenBank/DDBJ whole genome shotgun (WGS) entry which is preliminary data.</text>
</comment>
<proteinExistence type="predicted"/>
<evidence type="ECO:0000313" key="3">
    <source>
        <dbReference type="Proteomes" id="UP001606305"/>
    </source>
</evidence>
<reference evidence="2 3" key="1">
    <citation type="submission" date="2024-09" db="EMBL/GenBank/DDBJ databases">
        <title>Novel species of the genus Pelomonas and Roseateles isolated from streams.</title>
        <authorList>
            <person name="Lu H."/>
        </authorList>
    </citation>
    <scope>NUCLEOTIDE SEQUENCE [LARGE SCALE GENOMIC DNA]</scope>
    <source>
        <strain evidence="2 3">BYS96W</strain>
    </source>
</reference>
<dbReference type="Pfam" id="PF22481">
    <property type="entry name" value="DUF6985"/>
    <property type="match status" value="1"/>
</dbReference>
<sequence>MKTAARVLLDEGKASTKMRRQKASTILTTKTTTTMHIPGLGEVHLDSQFGWYRSCDFVAVPMLGRECFVLVDGYAEDDNPDDFHVAIANLLNGERDILQKASHHIFRYYQDMNSYWSPDDPEYVSIAAPKDVWRHIQLGSEPMVSRRAYGDKGVYVSIECNCDWEPEHGLQIVLKNGSEITKVGPYDGHLTNSDAYADSALENVVYKDA</sequence>
<name>A0ABW7G907_9BURK</name>
<organism evidence="2 3">
    <name type="scientific">Pelomonas nitida</name>
    <dbReference type="NCBI Taxonomy" id="3299027"/>
    <lineage>
        <taxon>Bacteria</taxon>
        <taxon>Pseudomonadati</taxon>
        <taxon>Pseudomonadota</taxon>
        <taxon>Betaproteobacteria</taxon>
        <taxon>Burkholderiales</taxon>
        <taxon>Sphaerotilaceae</taxon>
        <taxon>Roseateles</taxon>
    </lineage>
</organism>